<dbReference type="EMBL" id="CP018099">
    <property type="protein sequence ID" value="APF16975.1"/>
    <property type="molecule type" value="Genomic_DNA"/>
</dbReference>
<sequence>MNDMAGHDDLYREEILKAAQQANVNKKDVVERLLKKINETRFFKDSKPAIDFEFVEHLVKTYGEKELRQELNKMYVWLLADPRRRKKNYRRFIVNWLNNKDKRFYVEWRRGDY</sequence>
<dbReference type="EMBL" id="CP018099">
    <property type="protein sequence ID" value="APF20336.1"/>
    <property type="molecule type" value="Genomic_DNA"/>
</dbReference>
<dbReference type="KEGG" id="caby:Cabys_3590"/>
<reference evidence="2 3" key="1">
    <citation type="submission" date="2016-11" db="EMBL/GenBank/DDBJ databases">
        <title>Genomic analysis of Caldithrix abyssi and proposal of a novel bacterial phylum Caldithrichaeota.</title>
        <authorList>
            <person name="Kublanov I."/>
            <person name="Sigalova O."/>
            <person name="Gavrilov S."/>
            <person name="Lebedinsky A."/>
            <person name="Ivanova N."/>
            <person name="Daum C."/>
            <person name="Reddy T."/>
            <person name="Klenk H.P."/>
            <person name="Goker M."/>
            <person name="Reva O."/>
            <person name="Miroshnichenko M."/>
            <person name="Kyprides N."/>
            <person name="Woyke T."/>
            <person name="Gelfand M."/>
        </authorList>
    </citation>
    <scope>NUCLEOTIDE SEQUENCE [LARGE SCALE GENOMIC DNA]</scope>
    <source>
        <strain evidence="2 3">LF13</strain>
    </source>
</reference>
<dbReference type="AlphaFoldDB" id="A0A1J1CEK8"/>
<gene>
    <name evidence="1" type="ORF">Cabys_224</name>
    <name evidence="2" type="ORF">Cabys_3590</name>
</gene>
<dbReference type="Proteomes" id="UP000183868">
    <property type="component" value="Chromosome"/>
</dbReference>
<evidence type="ECO:0000313" key="1">
    <source>
        <dbReference type="EMBL" id="APF16975.1"/>
    </source>
</evidence>
<evidence type="ECO:0000313" key="3">
    <source>
        <dbReference type="Proteomes" id="UP000183868"/>
    </source>
</evidence>
<organism evidence="2 3">
    <name type="scientific">Caldithrix abyssi DSM 13497</name>
    <dbReference type="NCBI Taxonomy" id="880073"/>
    <lineage>
        <taxon>Bacteria</taxon>
        <taxon>Pseudomonadati</taxon>
        <taxon>Calditrichota</taxon>
        <taxon>Calditrichia</taxon>
        <taxon>Calditrichales</taxon>
        <taxon>Calditrichaceae</taxon>
        <taxon>Caldithrix</taxon>
    </lineage>
</organism>
<accession>A0A1J1CEK8</accession>
<protein>
    <submittedName>
        <fullName evidence="2">Uncharacterized protein</fullName>
    </submittedName>
</protein>
<dbReference type="KEGG" id="caby:Cabys_224"/>
<proteinExistence type="predicted"/>
<evidence type="ECO:0000313" key="2">
    <source>
        <dbReference type="EMBL" id="APF20336.1"/>
    </source>
</evidence>
<name>A0A1J1CEK8_CALAY</name>